<sequence>MGEWQVRAHFSKCCMMLERQLSKSVVVHRPTRCVNFLVMFVVLSNCRTADHFLSPQKWLKDLLPGSDRAHTKGLPPNMRDKIAIVEGEFFWPRYDTPSKDRDRLTEVVVELFHAGKIKRQAEMSLDDSHIHPAFQQVLEGYFERGLFAQLEAHFTVPGGIVYGPMRANSCGGANLQKRVRRHGRSGCGETTLLGGRMISGIGSQSGRRGIVSPNILEVAMPLIATVTTI</sequence>
<dbReference type="KEGG" id="yag:AABB28_06905"/>
<dbReference type="EMBL" id="CP151762">
    <property type="protein sequence ID" value="WZU64991.1"/>
    <property type="molecule type" value="Genomic_DNA"/>
</dbReference>
<proteinExistence type="predicted"/>
<reference evidence="1 2" key="1">
    <citation type="submission" date="2024-04" db="EMBL/GenBank/DDBJ databases">
        <title>Phylogenomic analyses of a clade within the roseobacter group suggest taxonomic reassignments of species of the genera Aestuariivita, Citreicella, Loktanella, Nautella, Pelagibaca, Ruegeria, Thalassobius, Thiobacimonas and Tropicibacter, and the proposal o.</title>
        <authorList>
            <person name="Jeon C.O."/>
        </authorList>
    </citation>
    <scope>NUCLEOTIDE SEQUENCE [LARGE SCALE GENOMIC DNA]</scope>
    <source>
        <strain evidence="1 2">G8-12</strain>
    </source>
</reference>
<evidence type="ECO:0000313" key="1">
    <source>
        <dbReference type="EMBL" id="WZU64991.1"/>
    </source>
</evidence>
<dbReference type="RefSeq" id="WP_342071344.1">
    <property type="nucleotide sequence ID" value="NZ_CP151762.1"/>
</dbReference>
<dbReference type="Proteomes" id="UP001451782">
    <property type="component" value="Chromosome"/>
</dbReference>
<accession>A0AAN0MBH5</accession>
<evidence type="ECO:0000313" key="2">
    <source>
        <dbReference type="Proteomes" id="UP001451782"/>
    </source>
</evidence>
<name>A0AAN0MBH5_9RHOB</name>
<protein>
    <submittedName>
        <fullName evidence="1">Uncharacterized protein</fullName>
    </submittedName>
</protein>
<organism evidence="1 2">
    <name type="scientific">Yoonia algicola</name>
    <dbReference type="NCBI Taxonomy" id="3137368"/>
    <lineage>
        <taxon>Bacteria</taxon>
        <taxon>Pseudomonadati</taxon>
        <taxon>Pseudomonadota</taxon>
        <taxon>Alphaproteobacteria</taxon>
        <taxon>Rhodobacterales</taxon>
        <taxon>Paracoccaceae</taxon>
        <taxon>Yoonia</taxon>
    </lineage>
</organism>
<gene>
    <name evidence="1" type="ORF">AABB28_06905</name>
</gene>
<dbReference type="AlphaFoldDB" id="A0AAN0MBH5"/>
<keyword evidence="2" id="KW-1185">Reference proteome</keyword>